<dbReference type="AlphaFoldDB" id="A0A975G9J9"/>
<evidence type="ECO:0000313" key="2">
    <source>
        <dbReference type="Proteomes" id="UP000676169"/>
    </source>
</evidence>
<evidence type="ECO:0000313" key="1">
    <source>
        <dbReference type="EMBL" id="QUE51367.1"/>
    </source>
</evidence>
<keyword evidence="2" id="KW-1185">Reference proteome</keyword>
<dbReference type="RefSeq" id="WP_211631506.1">
    <property type="nucleotide sequence ID" value="NZ_CP073100.1"/>
</dbReference>
<gene>
    <name evidence="1" type="ORF">KBB96_00360</name>
</gene>
<dbReference type="EMBL" id="CP073100">
    <property type="protein sequence ID" value="QUE51367.1"/>
    <property type="molecule type" value="Genomic_DNA"/>
</dbReference>
<sequence length="141" mass="15535">MSRARKIFRLALFSIGAVVLGFALFSEGYKRGYLDCWETPLRRSVYSVTWRAVDAETSQPLHAWIDWGSLQEKGAASHGYEVLHADGSTTSLIFRERTAPEVSAAIVAPGYASAPIQAISPETPMVTETMVVKLHPELPNQ</sequence>
<reference evidence="1" key="1">
    <citation type="submission" date="2021-04" db="EMBL/GenBank/DDBJ databases">
        <title>Luteolibacter sp. 32A isolated from the skin of an Anderson's salamander (Ambystoma andersonii).</title>
        <authorList>
            <person name="Spergser J."/>
            <person name="Busse H.-J."/>
        </authorList>
    </citation>
    <scope>NUCLEOTIDE SEQUENCE</scope>
    <source>
        <strain evidence="1">32A</strain>
    </source>
</reference>
<dbReference type="Proteomes" id="UP000676169">
    <property type="component" value="Chromosome"/>
</dbReference>
<dbReference type="KEGG" id="lamb:KBB96_00360"/>
<organism evidence="1 2">
    <name type="scientific">Luteolibacter ambystomatis</name>
    <dbReference type="NCBI Taxonomy" id="2824561"/>
    <lineage>
        <taxon>Bacteria</taxon>
        <taxon>Pseudomonadati</taxon>
        <taxon>Verrucomicrobiota</taxon>
        <taxon>Verrucomicrobiia</taxon>
        <taxon>Verrucomicrobiales</taxon>
        <taxon>Verrucomicrobiaceae</taxon>
        <taxon>Luteolibacter</taxon>
    </lineage>
</organism>
<name>A0A975G9J9_9BACT</name>
<protein>
    <submittedName>
        <fullName evidence="1">Uncharacterized protein</fullName>
    </submittedName>
</protein>
<proteinExistence type="predicted"/>
<accession>A0A975G9J9</accession>